<keyword evidence="1" id="KW-0472">Membrane</keyword>
<feature type="domain" description="DUF2231" evidence="2">
    <location>
        <begin position="85"/>
        <end position="217"/>
    </location>
</feature>
<evidence type="ECO:0000313" key="3">
    <source>
        <dbReference type="EMBL" id="MFD2512475.1"/>
    </source>
</evidence>
<dbReference type="Proteomes" id="UP001597544">
    <property type="component" value="Unassembled WGS sequence"/>
</dbReference>
<dbReference type="EMBL" id="JBHULU010000002">
    <property type="protein sequence ID" value="MFD2512475.1"/>
    <property type="molecule type" value="Genomic_DNA"/>
</dbReference>
<dbReference type="Pfam" id="PF09990">
    <property type="entry name" value="DUF2231"/>
    <property type="match status" value="1"/>
</dbReference>
<keyword evidence="4" id="KW-1185">Reference proteome</keyword>
<organism evidence="3 4">
    <name type="scientific">Pontibacter locisalis</name>
    <dbReference type="NCBI Taxonomy" id="1719035"/>
    <lineage>
        <taxon>Bacteria</taxon>
        <taxon>Pseudomonadati</taxon>
        <taxon>Bacteroidota</taxon>
        <taxon>Cytophagia</taxon>
        <taxon>Cytophagales</taxon>
        <taxon>Hymenobacteraceae</taxon>
        <taxon>Pontibacter</taxon>
    </lineage>
</organism>
<comment type="caution">
    <text evidence="3">The sequence shown here is derived from an EMBL/GenBank/DDBJ whole genome shotgun (WGS) entry which is preliminary data.</text>
</comment>
<gene>
    <name evidence="3" type="ORF">ACFSRY_01240</name>
</gene>
<proteinExistence type="predicted"/>
<keyword evidence="1" id="KW-1133">Transmembrane helix</keyword>
<sequence>MKKNIILSIITLFSILIPCSDSFAHGGEKHGKKSKTEALKSEEAAAMIHDTVAPTQQNLTEEEHVQHVQKPSSVHADLADFPNQHPLFVHFPIVLLLVAAAVQMANVFFVRKELDWITTFTVLISFVSAYYVTFIDHPHTDGLTEHAKLVLEQHDLYAIWTIYLAGAALAAQFLNQFLLKGRRWSIAVVAIILAVAAYSVSMAGHYGAQLVYLEGIGPQGKYLDSAHSH</sequence>
<name>A0ABW5IGF2_9BACT</name>
<reference evidence="4" key="1">
    <citation type="journal article" date="2019" name="Int. J. Syst. Evol. Microbiol.">
        <title>The Global Catalogue of Microorganisms (GCM) 10K type strain sequencing project: providing services to taxonomists for standard genome sequencing and annotation.</title>
        <authorList>
            <consortium name="The Broad Institute Genomics Platform"/>
            <consortium name="The Broad Institute Genome Sequencing Center for Infectious Disease"/>
            <person name="Wu L."/>
            <person name="Ma J."/>
        </authorList>
    </citation>
    <scope>NUCLEOTIDE SEQUENCE [LARGE SCALE GENOMIC DNA]</scope>
    <source>
        <strain evidence="4">KCTC 42498</strain>
    </source>
</reference>
<feature type="transmembrane region" description="Helical" evidence="1">
    <location>
        <begin position="87"/>
        <end position="109"/>
    </location>
</feature>
<evidence type="ECO:0000256" key="1">
    <source>
        <dbReference type="SAM" id="Phobius"/>
    </source>
</evidence>
<feature type="transmembrane region" description="Helical" evidence="1">
    <location>
        <begin position="186"/>
        <end position="208"/>
    </location>
</feature>
<dbReference type="RefSeq" id="WP_377502596.1">
    <property type="nucleotide sequence ID" value="NZ_JBHULU010000002.1"/>
</dbReference>
<keyword evidence="1" id="KW-0812">Transmembrane</keyword>
<feature type="transmembrane region" description="Helical" evidence="1">
    <location>
        <begin position="155"/>
        <end position="174"/>
    </location>
</feature>
<accession>A0ABW5IGF2</accession>
<dbReference type="InterPro" id="IPR019251">
    <property type="entry name" value="DUF2231_TM"/>
</dbReference>
<feature type="transmembrane region" description="Helical" evidence="1">
    <location>
        <begin position="116"/>
        <end position="135"/>
    </location>
</feature>
<evidence type="ECO:0000259" key="2">
    <source>
        <dbReference type="Pfam" id="PF09990"/>
    </source>
</evidence>
<evidence type="ECO:0000313" key="4">
    <source>
        <dbReference type="Proteomes" id="UP001597544"/>
    </source>
</evidence>
<protein>
    <submittedName>
        <fullName evidence="3">DUF2231 domain-containing protein</fullName>
    </submittedName>
</protein>